<feature type="region of interest" description="Disordered" evidence="10">
    <location>
        <begin position="631"/>
        <end position="706"/>
    </location>
</feature>
<accession>A0A7M7KUT7</accession>
<keyword evidence="2" id="KW-0963">Cytoplasm</keyword>
<organism evidence="14 15">
    <name type="scientific">Varroa destructor</name>
    <name type="common">Honeybee mite</name>
    <dbReference type="NCBI Taxonomy" id="109461"/>
    <lineage>
        <taxon>Eukaryota</taxon>
        <taxon>Metazoa</taxon>
        <taxon>Ecdysozoa</taxon>
        <taxon>Arthropoda</taxon>
        <taxon>Chelicerata</taxon>
        <taxon>Arachnida</taxon>
        <taxon>Acari</taxon>
        <taxon>Parasitiformes</taxon>
        <taxon>Mesostigmata</taxon>
        <taxon>Gamasina</taxon>
        <taxon>Dermanyssoidea</taxon>
        <taxon>Varroidae</taxon>
        <taxon>Varroa</taxon>
    </lineage>
</organism>
<feature type="compositionally biased region" description="Low complexity" evidence="10">
    <location>
        <begin position="1229"/>
        <end position="1250"/>
    </location>
</feature>
<evidence type="ECO:0008006" key="16">
    <source>
        <dbReference type="Google" id="ProtNLM"/>
    </source>
</evidence>
<dbReference type="InterPro" id="IPR051632">
    <property type="entry name" value="Rho_GEF"/>
</dbReference>
<feature type="compositionally biased region" description="Low complexity" evidence="10">
    <location>
        <begin position="446"/>
        <end position="459"/>
    </location>
</feature>
<evidence type="ECO:0000256" key="1">
    <source>
        <dbReference type="ARBA" id="ARBA00004496"/>
    </source>
</evidence>
<dbReference type="InterPro" id="IPR046349">
    <property type="entry name" value="C1-like_sf"/>
</dbReference>
<dbReference type="PANTHER" id="PTHR13944:SF21">
    <property type="entry name" value="CYSTS, ISOFORM C"/>
    <property type="match status" value="1"/>
</dbReference>
<dbReference type="GO" id="GO:0035023">
    <property type="term" value="P:regulation of Rho protein signal transduction"/>
    <property type="evidence" value="ECO:0007669"/>
    <property type="project" value="TreeGrafter"/>
</dbReference>
<dbReference type="FunFam" id="1.20.900.10:FF:000004">
    <property type="entry name" value="Rho guanine nucleotide exchange factor 2"/>
    <property type="match status" value="1"/>
</dbReference>
<feature type="domain" description="DH" evidence="12">
    <location>
        <begin position="1333"/>
        <end position="1526"/>
    </location>
</feature>
<feature type="region of interest" description="Disordered" evidence="10">
    <location>
        <begin position="549"/>
        <end position="607"/>
    </location>
</feature>
<evidence type="ECO:0000256" key="2">
    <source>
        <dbReference type="ARBA" id="ARBA00022490"/>
    </source>
</evidence>
<evidence type="ECO:0000256" key="7">
    <source>
        <dbReference type="ARBA" id="ARBA00022833"/>
    </source>
</evidence>
<feature type="compositionally biased region" description="Pro residues" evidence="10">
    <location>
        <begin position="868"/>
        <end position="882"/>
    </location>
</feature>
<dbReference type="CDD" id="cd00160">
    <property type="entry name" value="RhoGEF"/>
    <property type="match status" value="1"/>
</dbReference>
<dbReference type="PANTHER" id="PTHR13944">
    <property type="entry name" value="AGAP007712-PA"/>
    <property type="match status" value="1"/>
</dbReference>
<sequence length="2121" mass="229980">MEIRPSESPIYGGVPIELEFSVELCPEAEHNLPHAFYLVFEGSRARHVCRAQLIHQSNNGRLLLLTTAPPHDRVEETKLRAFYRGHLGTRPVLFHTTQFQFVSDAAYQVASTLIRTQLSNTSSLILERVIKGRLELRTQMHCLRRVDRRLAAAFRAIQKPERWTIAPLATTNRTSNNNNNKDESETLLHLASRMGLSELCEYLLCCPGSLVALKTPNSQGSLPQDLARQNGYDKLSEKLANYRSSSCVKSENPLLYDCVISEGRDHCLPPTITTNLLSDHQPDEVSDIDRLEELIASVERVVSPMPLMSYGAAVGAANDFNINYPTSTTIEQSSQTGVSQEAHRKQQNSVNGNADGQMCQDGDTSGSQQITQALGHIEDNHAAQDSKKEVLRRPSFCRLSSSCPSIPHHLVHGAAAAGAAGQGTVGVHSSYSQAEIHPVSTHHGQTSSSASTISSAGITPLTSSSLQQQEQPGSQLPRASTSTGHHKQLPMHPDNEATRLMVNSKKSSVSSSALDSVALRSSPAGDDDDDEAVNNVKILVNDITPASSQEFLQASNPSSRRSSASDVRHSPFQGNSIGGNTAQRLAKRSQLQSQNSESSRRQSWTDLSKTDAIISQTDIIGGITLPLLHGTHDSPKTVNNRRAHKSPIKLQRSVSLNSLKSAGVCDGGGPDSASNSSSELHTSSTNKGAPPTSSATSDSSTTASGNTISLQTDISRISAENQTTVGGSAGVSRLAVAAPGAGKPPSGAFSSSHSNLTTTSSTYAGGGSTQAGSPIVSQSSAIGIPAGNVTAGIGGSDALHRGQLPPLQLLPSSEHNYSMQPPPSPRQHRSASSGETMLLLHRCQEDMPQQSAQTGALAAPSSGAQSGGPPPVPPKFAKPLPPGVLSKKLPPPSLQKSVSTPSIVVAQETLLQHSQSDRNVYSSRVEDHASLVHQLSVGNGSRSAGQLPHTAAATQPGAGPTVTAAGHHLSQLPHLSQPSGRTGPPHKSSLLHNQRSIVYLLEEEDEQPDTPHVQDYVAMVCRSQSATGRPVAAAGLLNSHGSHGGLGGNVASAADSDDEKFIGKRTKKRGSLFFRKKKVAPKDPSKAGSPSSQGGTPSPPPGRPIGHQFVAISYSIGSVQCHVCFKSLDNRPALRCEICNVAVHDVHSCRDQIADCTKFKTLLNKSMLINKSASQLAVKERSSANLASALKSSASGLGSKDRKLQQPQASSTFSRSNIIQNVQTLQNDTTGGSSKESSPSSAAKGSGTTGEELDSPHGPHGADMAELYAGSLNFHEPGSASMESLDSGSQALEELIGRDLDDPILRLLDDEPSQWSVTVDKKVVKKLKERDVKRQEAIYELILTEKHHCVTLKIMEKIYMDRMCNELQLQPEMVNRMFPRLAELLSFHCTFLLLLRSKQAQANPDNQTIDTIGDVLLQMFQGDSATKMLTAYGAFCSRHKDAVAVYKEMLKAEKKFALFIARRSRLALCKGRGIPECILLVTQRLTKYPLMIDALIKSSKDHPDEIERLKVAQVLVKDVINGVNAQVAEAERDARLLEIYHKVDAKSTAYLKGHKFKKSDLLSSNRKLRHEGTISLKNARNKQLDVTAVLLSDVIFFLQENNQKYVFAAFDNKPSVISLHKLLVRERAGQDARALYLISSNPEEPEMFEFICVSPKDKAFWLDAIRKAIETCPAETDDSQEKDAEEVARADRLRHLQILLHDGDRSIAQICQVKLTILIEMLEIIGVDQDTIDKINPRDFKYGDLLQKLSPEETNQMLLTAASQVHQIFARIPVPLPPLPGSDGTNQDYRRNSVDVNDSAHQSLGRSVSSAGEHQSAASNCLDVTAMLPKRAETFGGFDANTQKGGVPSGLPPYLTAIKKKLFLVSAETAAAKERTKKESSREFPECHLQVKGLETRRLSAPLFNSEGLLPTDKSLQRRSVTGLDQPSPSDSTADAPPATLPLRQLEGLTAVPLFFTHDPRQQLEIIADLTHNLSIIMCLYCQSASSMESLRLQATEMSEQLQCRNPRKQSYRPDVQLEELRNLQEQLSSERAEWQRQCQIERQQLDRQREEIQKREQWISEQQAELDSRLSAATAQYRVTNQGQTGAGQGGQVGHFVNQSSIHVQSAPTQAPRCPVSGNK</sequence>
<feature type="compositionally biased region" description="Polar residues" evidence="10">
    <location>
        <begin position="572"/>
        <end position="583"/>
    </location>
</feature>
<feature type="compositionally biased region" description="Polar residues" evidence="10">
    <location>
        <begin position="460"/>
        <end position="483"/>
    </location>
</feature>
<feature type="domain" description="Phorbol-ester/DAG-type" evidence="13">
    <location>
        <begin position="1106"/>
        <end position="1156"/>
    </location>
</feature>
<dbReference type="SUPFAM" id="SSF50729">
    <property type="entry name" value="PH domain-like"/>
    <property type="match status" value="1"/>
</dbReference>
<dbReference type="PROSITE" id="PS50010">
    <property type="entry name" value="DH_2"/>
    <property type="match status" value="1"/>
</dbReference>
<feature type="coiled-coil region" evidence="9">
    <location>
        <begin position="2018"/>
        <end position="2056"/>
    </location>
</feature>
<evidence type="ECO:0000313" key="14">
    <source>
        <dbReference type="EnsemblMetazoa" id="XP_022672067"/>
    </source>
</evidence>
<name>A0A7M7KUT7_VARDE</name>
<dbReference type="SUPFAM" id="SSF48065">
    <property type="entry name" value="DBL homology domain (DH-domain)"/>
    <property type="match status" value="1"/>
</dbReference>
<reference evidence="14" key="1">
    <citation type="submission" date="2021-01" db="UniProtKB">
        <authorList>
            <consortium name="EnsemblMetazoa"/>
        </authorList>
    </citation>
    <scope>IDENTIFICATION</scope>
</reference>
<dbReference type="SUPFAM" id="SSF57889">
    <property type="entry name" value="Cysteine-rich domain"/>
    <property type="match status" value="1"/>
</dbReference>
<dbReference type="PROSITE" id="PS50003">
    <property type="entry name" value="PH_DOMAIN"/>
    <property type="match status" value="1"/>
</dbReference>
<dbReference type="PROSITE" id="PS50081">
    <property type="entry name" value="ZF_DAG_PE_2"/>
    <property type="match status" value="1"/>
</dbReference>
<feature type="region of interest" description="Disordered" evidence="10">
    <location>
        <begin position="1073"/>
        <end position="1106"/>
    </location>
</feature>
<feature type="region of interest" description="Disordered" evidence="10">
    <location>
        <begin position="1915"/>
        <end position="1939"/>
    </location>
</feature>
<keyword evidence="6" id="KW-0863">Zinc-finger</keyword>
<feature type="compositionally biased region" description="Low complexity" evidence="10">
    <location>
        <begin position="692"/>
        <end position="704"/>
    </location>
</feature>
<keyword evidence="8 9" id="KW-0175">Coiled coil</keyword>
<dbReference type="RefSeq" id="XP_022672067.1">
    <property type="nucleotide sequence ID" value="XM_022816332.1"/>
</dbReference>
<feature type="region of interest" description="Disordered" evidence="10">
    <location>
        <begin position="331"/>
        <end position="368"/>
    </location>
</feature>
<feature type="compositionally biased region" description="Low complexity" evidence="10">
    <location>
        <begin position="855"/>
        <end position="864"/>
    </location>
</feature>
<evidence type="ECO:0000256" key="9">
    <source>
        <dbReference type="SAM" id="Coils"/>
    </source>
</evidence>
<dbReference type="SMART" id="SM00325">
    <property type="entry name" value="RhoGEF"/>
    <property type="match status" value="1"/>
</dbReference>
<dbReference type="Gene3D" id="1.20.900.10">
    <property type="entry name" value="Dbl homology (DH) domain"/>
    <property type="match status" value="1"/>
</dbReference>
<proteinExistence type="predicted"/>
<dbReference type="GO" id="GO:0008270">
    <property type="term" value="F:zinc ion binding"/>
    <property type="evidence" value="ECO:0007669"/>
    <property type="project" value="UniProtKB-KW"/>
</dbReference>
<feature type="region of interest" description="Disordered" evidence="10">
    <location>
        <begin position="847"/>
        <end position="897"/>
    </location>
</feature>
<dbReference type="Pfam" id="PF17838">
    <property type="entry name" value="PH_16"/>
    <property type="match status" value="1"/>
</dbReference>
<feature type="compositionally biased region" description="Low complexity" evidence="10">
    <location>
        <begin position="1927"/>
        <end position="1938"/>
    </location>
</feature>
<dbReference type="CDD" id="cd15789">
    <property type="entry name" value="PH_ARHGEF2_18_like"/>
    <property type="match status" value="1"/>
</dbReference>
<evidence type="ECO:0000259" key="11">
    <source>
        <dbReference type="PROSITE" id="PS50003"/>
    </source>
</evidence>
<keyword evidence="5" id="KW-0479">Metal-binding</keyword>
<dbReference type="Gene3D" id="2.30.29.30">
    <property type="entry name" value="Pleckstrin-homology domain (PH domain)/Phosphotyrosine-binding domain (PTB)"/>
    <property type="match status" value="1"/>
</dbReference>
<dbReference type="Proteomes" id="UP000594260">
    <property type="component" value="Unplaced"/>
</dbReference>
<dbReference type="GO" id="GO:0005737">
    <property type="term" value="C:cytoplasm"/>
    <property type="evidence" value="ECO:0007669"/>
    <property type="project" value="UniProtKB-SubCell"/>
</dbReference>
<comment type="subcellular location">
    <subcellularLocation>
        <location evidence="1">Cytoplasm</location>
    </subcellularLocation>
</comment>
<evidence type="ECO:0000256" key="6">
    <source>
        <dbReference type="ARBA" id="ARBA00022771"/>
    </source>
</evidence>
<evidence type="ECO:0000256" key="8">
    <source>
        <dbReference type="ARBA" id="ARBA00023054"/>
    </source>
</evidence>
<keyword evidence="7" id="KW-0862">Zinc</keyword>
<evidence type="ECO:0000256" key="5">
    <source>
        <dbReference type="ARBA" id="ARBA00022723"/>
    </source>
</evidence>
<evidence type="ECO:0000256" key="3">
    <source>
        <dbReference type="ARBA" id="ARBA00022553"/>
    </source>
</evidence>
<dbReference type="InterPro" id="IPR001849">
    <property type="entry name" value="PH_domain"/>
</dbReference>
<evidence type="ECO:0000256" key="10">
    <source>
        <dbReference type="SAM" id="MobiDB-lite"/>
    </source>
</evidence>
<dbReference type="EnsemblMetazoa" id="XM_022816332">
    <property type="protein sequence ID" value="XP_022672067"/>
    <property type="gene ID" value="LOC111254918"/>
</dbReference>
<feature type="compositionally biased region" description="Polar residues" evidence="10">
    <location>
        <begin position="1205"/>
        <end position="1228"/>
    </location>
</feature>
<feature type="compositionally biased region" description="Low complexity" evidence="10">
    <location>
        <begin position="588"/>
        <end position="597"/>
    </location>
</feature>
<feature type="domain" description="PH" evidence="11">
    <location>
        <begin position="1567"/>
        <end position="1670"/>
    </location>
</feature>
<feature type="region of interest" description="Disordered" evidence="10">
    <location>
        <begin position="438"/>
        <end position="531"/>
    </location>
</feature>
<feature type="compositionally biased region" description="Low complexity" evidence="10">
    <location>
        <begin position="672"/>
        <end position="684"/>
    </location>
</feature>
<dbReference type="SMART" id="SM00233">
    <property type="entry name" value="PH"/>
    <property type="match status" value="1"/>
</dbReference>
<dbReference type="Pfam" id="PF00621">
    <property type="entry name" value="RhoGEF"/>
    <property type="match status" value="1"/>
</dbReference>
<feature type="region of interest" description="Disordered" evidence="10">
    <location>
        <begin position="797"/>
        <end position="833"/>
    </location>
</feature>
<feature type="compositionally biased region" description="Low complexity" evidence="10">
    <location>
        <begin position="555"/>
        <end position="565"/>
    </location>
</feature>
<keyword evidence="4" id="KW-0344">Guanine-nucleotide releasing factor</keyword>
<dbReference type="CTD" id="35237"/>
<evidence type="ECO:0000256" key="4">
    <source>
        <dbReference type="ARBA" id="ARBA00022658"/>
    </source>
</evidence>
<evidence type="ECO:0000259" key="12">
    <source>
        <dbReference type="PROSITE" id="PS50010"/>
    </source>
</evidence>
<feature type="region of interest" description="Disordered" evidence="10">
    <location>
        <begin position="1195"/>
        <end position="1264"/>
    </location>
</feature>
<evidence type="ECO:0000313" key="15">
    <source>
        <dbReference type="Proteomes" id="UP000594260"/>
    </source>
</evidence>
<dbReference type="InterPro" id="IPR035899">
    <property type="entry name" value="DBL_dom_sf"/>
</dbReference>
<feature type="compositionally biased region" description="Low complexity" evidence="10">
    <location>
        <begin position="948"/>
        <end position="965"/>
    </location>
</feature>
<keyword evidence="3" id="KW-0597">Phosphoprotein</keyword>
<dbReference type="CDD" id="cd20815">
    <property type="entry name" value="C1_p190RhoGEF-like"/>
    <property type="match status" value="1"/>
</dbReference>
<feature type="region of interest" description="Disordered" evidence="10">
    <location>
        <begin position="938"/>
        <end position="965"/>
    </location>
</feature>
<evidence type="ECO:0000259" key="13">
    <source>
        <dbReference type="PROSITE" id="PS50081"/>
    </source>
</evidence>
<keyword evidence="15" id="KW-1185">Reference proteome</keyword>
<dbReference type="InterPro" id="IPR041020">
    <property type="entry name" value="PH_16"/>
</dbReference>
<dbReference type="InterPro" id="IPR002219">
    <property type="entry name" value="PKC_DAG/PE"/>
</dbReference>
<dbReference type="InterPro" id="IPR011993">
    <property type="entry name" value="PH-like_dom_sf"/>
</dbReference>
<dbReference type="InterPro" id="IPR000219">
    <property type="entry name" value="DH_dom"/>
</dbReference>
<protein>
    <recommendedName>
        <fullName evidence="16">Rho guanine nucleotide exchange factor 2</fullName>
    </recommendedName>
</protein>
<dbReference type="SMART" id="SM00109">
    <property type="entry name" value="C1"/>
    <property type="match status" value="1"/>
</dbReference>
<dbReference type="GO" id="GO:0005085">
    <property type="term" value="F:guanyl-nucleotide exchange factor activity"/>
    <property type="evidence" value="ECO:0007669"/>
    <property type="project" value="UniProtKB-KW"/>
</dbReference>
<dbReference type="GeneID" id="111254918"/>
<feature type="compositionally biased region" description="Low complexity" evidence="10">
    <location>
        <begin position="504"/>
        <end position="522"/>
    </location>
</feature>